<protein>
    <submittedName>
        <fullName evidence="2">Uncharacterized protein</fullName>
    </submittedName>
</protein>
<proteinExistence type="predicted"/>
<gene>
    <name evidence="2" type="ORF">KFL_013080030</name>
</gene>
<feature type="compositionally biased region" description="Low complexity" evidence="1">
    <location>
        <begin position="1"/>
        <end position="13"/>
    </location>
</feature>
<keyword evidence="3" id="KW-1185">Reference proteome</keyword>
<evidence type="ECO:0000256" key="1">
    <source>
        <dbReference type="SAM" id="MobiDB-lite"/>
    </source>
</evidence>
<dbReference type="Proteomes" id="UP000054558">
    <property type="component" value="Unassembled WGS sequence"/>
</dbReference>
<feature type="region of interest" description="Disordered" evidence="1">
    <location>
        <begin position="1"/>
        <end position="22"/>
    </location>
</feature>
<sequence length="103" mass="11157">MDGAKKAPTAQKKAQAESVKEKREELVEIELEFDEAGLEPQAEKAKNGATGEPLSDLKGVASVALRGASLFDDIHSKEIDLGELLSAQRITALDLVWQIRQQG</sequence>
<evidence type="ECO:0000313" key="3">
    <source>
        <dbReference type="Proteomes" id="UP000054558"/>
    </source>
</evidence>
<name>A0A1Y1IW39_KLENI</name>
<dbReference type="AlphaFoldDB" id="A0A1Y1IW39"/>
<accession>A0A1Y1IW39</accession>
<dbReference type="EMBL" id="DF238257">
    <property type="protein sequence ID" value="GAQ93116.1"/>
    <property type="molecule type" value="Genomic_DNA"/>
</dbReference>
<organism evidence="2 3">
    <name type="scientific">Klebsormidium nitens</name>
    <name type="common">Green alga</name>
    <name type="synonym">Ulothrix nitens</name>
    <dbReference type="NCBI Taxonomy" id="105231"/>
    <lineage>
        <taxon>Eukaryota</taxon>
        <taxon>Viridiplantae</taxon>
        <taxon>Streptophyta</taxon>
        <taxon>Klebsormidiophyceae</taxon>
        <taxon>Klebsormidiales</taxon>
        <taxon>Klebsormidiaceae</taxon>
        <taxon>Klebsormidium</taxon>
    </lineage>
</organism>
<evidence type="ECO:0000313" key="2">
    <source>
        <dbReference type="EMBL" id="GAQ93116.1"/>
    </source>
</evidence>
<reference evidence="2 3" key="1">
    <citation type="journal article" date="2014" name="Nat. Commun.">
        <title>Klebsormidium flaccidum genome reveals primary factors for plant terrestrial adaptation.</title>
        <authorList>
            <person name="Hori K."/>
            <person name="Maruyama F."/>
            <person name="Fujisawa T."/>
            <person name="Togashi T."/>
            <person name="Yamamoto N."/>
            <person name="Seo M."/>
            <person name="Sato S."/>
            <person name="Yamada T."/>
            <person name="Mori H."/>
            <person name="Tajima N."/>
            <person name="Moriyama T."/>
            <person name="Ikeuchi M."/>
            <person name="Watanabe M."/>
            <person name="Wada H."/>
            <person name="Kobayashi K."/>
            <person name="Saito M."/>
            <person name="Masuda T."/>
            <person name="Sasaki-Sekimoto Y."/>
            <person name="Mashiguchi K."/>
            <person name="Awai K."/>
            <person name="Shimojima M."/>
            <person name="Masuda S."/>
            <person name="Iwai M."/>
            <person name="Nobusawa T."/>
            <person name="Narise T."/>
            <person name="Kondo S."/>
            <person name="Saito H."/>
            <person name="Sato R."/>
            <person name="Murakawa M."/>
            <person name="Ihara Y."/>
            <person name="Oshima-Yamada Y."/>
            <person name="Ohtaka K."/>
            <person name="Satoh M."/>
            <person name="Sonobe K."/>
            <person name="Ishii M."/>
            <person name="Ohtani R."/>
            <person name="Kanamori-Sato M."/>
            <person name="Honoki R."/>
            <person name="Miyazaki D."/>
            <person name="Mochizuki H."/>
            <person name="Umetsu J."/>
            <person name="Higashi K."/>
            <person name="Shibata D."/>
            <person name="Kamiya Y."/>
            <person name="Sato N."/>
            <person name="Nakamura Y."/>
            <person name="Tabata S."/>
            <person name="Ida S."/>
            <person name="Kurokawa K."/>
            <person name="Ohta H."/>
        </authorList>
    </citation>
    <scope>NUCLEOTIDE SEQUENCE [LARGE SCALE GENOMIC DNA]</scope>
    <source>
        <strain evidence="2 3">NIES-2285</strain>
    </source>
</reference>